<dbReference type="RefSeq" id="WP_130648916.1">
    <property type="nucleotide sequence ID" value="NZ_BMHA01000010.1"/>
</dbReference>
<keyword evidence="2" id="KW-1185">Reference proteome</keyword>
<sequence length="208" mass="21899">MAINMSAISSGPSPDELRQSVAWAGAYLDMIGREGVRRFLAGDQHSPPHTDVPPPAALLATAHRSGGPADALAIAVVALRVTTGMAWRWIGARYLMVDCPLAPDLEDLRGDGKKVTGKPYAEAARDAMTQLVRSAKAVGNDLAPGNAPGLGFDDIARRWDVSADLIGATVGPGAARWLPPSATQTLTHGSGRYFRVVAEHAAWSRAEV</sequence>
<dbReference type="EMBL" id="BMHA01000010">
    <property type="protein sequence ID" value="GGI07888.1"/>
    <property type="molecule type" value="Genomic_DNA"/>
</dbReference>
<organism evidence="1 2">
    <name type="scientific">Egicoccus halophilus</name>
    <dbReference type="NCBI Taxonomy" id="1670830"/>
    <lineage>
        <taxon>Bacteria</taxon>
        <taxon>Bacillati</taxon>
        <taxon>Actinomycetota</taxon>
        <taxon>Nitriliruptoria</taxon>
        <taxon>Egicoccales</taxon>
        <taxon>Egicoccaceae</taxon>
        <taxon>Egicoccus</taxon>
    </lineage>
</organism>
<comment type="caution">
    <text evidence="1">The sequence shown here is derived from an EMBL/GenBank/DDBJ whole genome shotgun (WGS) entry which is preliminary data.</text>
</comment>
<proteinExistence type="predicted"/>
<dbReference type="AlphaFoldDB" id="A0A8J3A9P1"/>
<name>A0A8J3A9P1_9ACTN</name>
<accession>A0A8J3A9P1</accession>
<protein>
    <submittedName>
        <fullName evidence="1">Uncharacterized protein</fullName>
    </submittedName>
</protein>
<evidence type="ECO:0000313" key="2">
    <source>
        <dbReference type="Proteomes" id="UP000650511"/>
    </source>
</evidence>
<reference evidence="1" key="1">
    <citation type="journal article" date="2014" name="Int. J. Syst. Evol. Microbiol.">
        <title>Complete genome sequence of Corynebacterium casei LMG S-19264T (=DSM 44701T), isolated from a smear-ripened cheese.</title>
        <authorList>
            <consortium name="US DOE Joint Genome Institute (JGI-PGF)"/>
            <person name="Walter F."/>
            <person name="Albersmeier A."/>
            <person name="Kalinowski J."/>
            <person name="Ruckert C."/>
        </authorList>
    </citation>
    <scope>NUCLEOTIDE SEQUENCE</scope>
    <source>
        <strain evidence="1">CGMCC 1.14988</strain>
    </source>
</reference>
<evidence type="ECO:0000313" key="1">
    <source>
        <dbReference type="EMBL" id="GGI07888.1"/>
    </source>
</evidence>
<dbReference type="Proteomes" id="UP000650511">
    <property type="component" value="Unassembled WGS sequence"/>
</dbReference>
<reference evidence="1" key="2">
    <citation type="submission" date="2020-09" db="EMBL/GenBank/DDBJ databases">
        <authorList>
            <person name="Sun Q."/>
            <person name="Zhou Y."/>
        </authorList>
    </citation>
    <scope>NUCLEOTIDE SEQUENCE</scope>
    <source>
        <strain evidence="1">CGMCC 1.14988</strain>
    </source>
</reference>
<gene>
    <name evidence="1" type="ORF">GCM10011354_26330</name>
</gene>